<dbReference type="PRINTS" id="PR00081">
    <property type="entry name" value="GDHRDH"/>
</dbReference>
<dbReference type="PANTHER" id="PTHR42760">
    <property type="entry name" value="SHORT-CHAIN DEHYDROGENASES/REDUCTASES FAMILY MEMBER"/>
    <property type="match status" value="1"/>
</dbReference>
<evidence type="ECO:0000256" key="1">
    <source>
        <dbReference type="ARBA" id="ARBA00006484"/>
    </source>
</evidence>
<dbReference type="GO" id="GO:0047936">
    <property type="term" value="F:glucose 1-dehydrogenase [NAD(P)+] activity"/>
    <property type="evidence" value="ECO:0007669"/>
    <property type="project" value="UniProtKB-EC"/>
</dbReference>
<dbReference type="SMART" id="SM00822">
    <property type="entry name" value="PKS_KR"/>
    <property type="match status" value="1"/>
</dbReference>
<keyword evidence="5" id="KW-1185">Reference proteome</keyword>
<comment type="caution">
    <text evidence="4">The sequence shown here is derived from an EMBL/GenBank/DDBJ whole genome shotgun (WGS) entry which is preliminary data.</text>
</comment>
<dbReference type="InterPro" id="IPR002347">
    <property type="entry name" value="SDR_fam"/>
</dbReference>
<dbReference type="CDD" id="cd05233">
    <property type="entry name" value="SDR_c"/>
    <property type="match status" value="1"/>
</dbReference>
<reference evidence="4 5" key="1">
    <citation type="submission" date="2022-04" db="EMBL/GenBank/DDBJ databases">
        <title>Identification of a novel bacterium isolated from mangrove sediments.</title>
        <authorList>
            <person name="Pan X."/>
        </authorList>
    </citation>
    <scope>NUCLEOTIDE SEQUENCE [LARGE SCALE GENOMIC DNA]</scope>
    <source>
        <strain evidence="4 5">B2638</strain>
    </source>
</reference>
<dbReference type="NCBIfam" id="NF005559">
    <property type="entry name" value="PRK07231.1"/>
    <property type="match status" value="1"/>
</dbReference>
<dbReference type="PRINTS" id="PR00080">
    <property type="entry name" value="SDRFAMILY"/>
</dbReference>
<dbReference type="InterPro" id="IPR036291">
    <property type="entry name" value="NAD(P)-bd_dom_sf"/>
</dbReference>
<protein>
    <submittedName>
        <fullName evidence="4">Glucose 1-dehydrogenase</fullName>
        <ecNumber evidence="4">1.1.1.47</ecNumber>
    </submittedName>
</protein>
<accession>A0ABT0BUG3</accession>
<sequence length="249" mass="25318">MFRMDGEVAVVTGAGAGIGRAIAVMLASAGMAVVAADLSRQAAEATAAAIADAGGRAEAVEADLGAADAGETVVAAAMKAFGRIDVLVNNAGIYQPGGRLPDLDWDLFERTFAVNLLGPLRGMIEAGRHMQPGGRIINVSSMESLRPSGPDIANYSATKAALNALTRQAAVDFAERGIRVNAILPGLIHTEGTSGTPPQLFEMIAAKAPSRRIGEPRDIAGAALFLASPASAYVNGHCLVVDGGVTISG</sequence>
<name>A0ABT0BUG3_9SPHN</name>
<dbReference type="Proteomes" id="UP001202281">
    <property type="component" value="Unassembled WGS sequence"/>
</dbReference>
<proteinExistence type="inferred from homology"/>
<comment type="similarity">
    <text evidence="1">Belongs to the short-chain dehydrogenases/reductases (SDR) family.</text>
</comment>
<dbReference type="EMBL" id="JALHLG010000041">
    <property type="protein sequence ID" value="MCJ2188672.1"/>
    <property type="molecule type" value="Genomic_DNA"/>
</dbReference>
<dbReference type="Pfam" id="PF13561">
    <property type="entry name" value="adh_short_C2"/>
    <property type="match status" value="1"/>
</dbReference>
<gene>
    <name evidence="4" type="ORF">MTR66_17855</name>
</gene>
<dbReference type="RefSeq" id="WP_243923531.1">
    <property type="nucleotide sequence ID" value="NZ_JALHLG010000041.1"/>
</dbReference>
<keyword evidence="2 4" id="KW-0560">Oxidoreductase</keyword>
<dbReference type="Gene3D" id="3.40.50.720">
    <property type="entry name" value="NAD(P)-binding Rossmann-like Domain"/>
    <property type="match status" value="1"/>
</dbReference>
<evidence type="ECO:0000313" key="5">
    <source>
        <dbReference type="Proteomes" id="UP001202281"/>
    </source>
</evidence>
<evidence type="ECO:0000256" key="2">
    <source>
        <dbReference type="ARBA" id="ARBA00023002"/>
    </source>
</evidence>
<dbReference type="EC" id="1.1.1.47" evidence="4"/>
<evidence type="ECO:0000259" key="3">
    <source>
        <dbReference type="SMART" id="SM00822"/>
    </source>
</evidence>
<organism evidence="4 5">
    <name type="scientific">Novosphingobium beihaiensis</name>
    <dbReference type="NCBI Taxonomy" id="2930389"/>
    <lineage>
        <taxon>Bacteria</taxon>
        <taxon>Pseudomonadati</taxon>
        <taxon>Pseudomonadota</taxon>
        <taxon>Alphaproteobacteria</taxon>
        <taxon>Sphingomonadales</taxon>
        <taxon>Sphingomonadaceae</taxon>
        <taxon>Novosphingobium</taxon>
    </lineage>
</organism>
<dbReference type="PANTHER" id="PTHR42760:SF133">
    <property type="entry name" value="3-OXOACYL-[ACYL-CARRIER-PROTEIN] REDUCTASE"/>
    <property type="match status" value="1"/>
</dbReference>
<dbReference type="InterPro" id="IPR057326">
    <property type="entry name" value="KR_dom"/>
</dbReference>
<evidence type="ECO:0000313" key="4">
    <source>
        <dbReference type="EMBL" id="MCJ2188672.1"/>
    </source>
</evidence>
<dbReference type="SUPFAM" id="SSF51735">
    <property type="entry name" value="NAD(P)-binding Rossmann-fold domains"/>
    <property type="match status" value="1"/>
</dbReference>
<feature type="domain" description="Ketoreductase" evidence="3">
    <location>
        <begin position="7"/>
        <end position="186"/>
    </location>
</feature>